<evidence type="ECO:0000256" key="2">
    <source>
        <dbReference type="ARBA" id="ARBA00022837"/>
    </source>
</evidence>
<sequence>MFNSRIKSAKVATILVLFSFLGLVFAGEVMSAAYQPCNIPPVVGSASRPNVFIVMDYSGSMQFPAYFDEAFDGYYGNDVADCHRDNIFKTYEPRYSYYGTFEPDKYYEYVPTPDSGTTQDFFKLVATQPVNEYAITNSADGGGGNKIIFTAAGHTFQVGDLVALYDLTSHLGLNYNAFPVTAVSGGTFTLQATTQNALKWNGKPDTAGKALKRVEGSLIPNASGSVPGVSGNVLNFAVTSRVDAALKALIGGRSICPTGDDYCYLRPQGSRRRVQDNTYLNADFYVRPATIESSTTYPDDYNTGSAYYHDDSDHLRDIFVTIKGRYSGQLSASHPVYYGKYFELWSFTLDKKTKIEMTLDGTWPGNDYLSIYTSPLINNGDNNGAQIKSSQANPASISTELDAGTYYVRATHSTQSLDPAYQVSYSLTSTVNLKPFIVGAFAHNGQVLTKIGALPWGRTRLRLEHDASGNKDSRNAVIQKSFPYVRFGFEYYNATSGKVGKIAVGCDNTDKSLLINAFEGTYRSDHPQGIDFRNIFPYNGTPTGEALQEARDYFAQSSGSSNADNSSFVGTGTPPTKGTARDPYYTSNAAGANVSVPCRKSFVILMSDGDWNGSVDPTDAAQPMHVNDLRSDVADSQTVDVFSIFAFSQSLRGQNSMKAIAMYGGFKHITGCGSSASYPYPESDLPSGSSLDFSWPRGACNPANSNCASACGGSCFCVKCCNEWNATWDRDKDGVDESKGIPDNFFQADDGKQLEDSLSKVMQAVTTGTAAASAVATVSQEMRSEDVIVRGVFEASDPDHPDDFLWKGHLEAYFPFTQDGTVYYDFELASFYTPSDPDLAGLCIGQPSGTRHCWDAGEILKAKIPVTPSARLIYTWLFDSTANKYVQKTFESGNLTISDLGVTTTAERDNIITWVRGDPITGYRDRSGWILGDIVYSTPVVIGPPRLGNVSKRDPNINTYQKYLDDQFKRSKVVYVGANDGMLHAFLMGTTTDGLTWAQKPADDSDIGRELWSYIPSNLLTELKALKALAYGTRTGSSPCTHRTMVDLAARHWEVYIKSDYCGSKADAQGRCWRSVIIGGERAGGDVYFAIDVTNPVPVASDPNSGPKVLWEYSVLKNRVVVESDVDTCLQACKDACTTTCTNNYNTCYNACRATGKSKTYCKNLCGPAQTTCQTTCESNCATTCASATYKAYVPFRSAYESIKTLPMSWSQPYMGRIHIPTSVKFYYGDPDATTKLPSNLLQFNSLNNNREVVFMGGGIHIYDKSFNSTPAIEDRFKLPLFWPNLLMIDIETGYNLFEYVWPIVLNYNSTTFPSQPVGGNMIPYAMSDVLALDVWDQTNHVIGDDGFIDRVYVGDMNGYFYGIKFNLAEHFPDDSTTNNSFGVEVNVWPTKPTSLTDQASNDYRSALQPITIAPAASLEALPARAASSASPALRIVFGTGKYDDVIYGDDDKTDTSKMALYNLRDPIINTISGVNYGLPIIDSSAREVFDASHLTNFKVKITPKCGLPSTVTGFLSEGDAAYPCDWGGSQKETDVNSPLIGLYRGDCCQSSCTSSPCYHCIYDFRNPCDSGSDGCVSPIDAKDGVALGKPGERVLGKPLIFAGMVFVTTFVPPFDACEFTGRGYLYVFDYMCQPFPKDYNPFPGDTDVMVIPSASGGTINPTAFQLNLGAGVPSRPVIDSRGERIIVQMSDGRLISTPVDPGTEKPVQFRGWRER</sequence>
<evidence type="ECO:0000313" key="5">
    <source>
        <dbReference type="EMBL" id="MBI5252551.1"/>
    </source>
</evidence>
<reference evidence="5" key="1">
    <citation type="submission" date="2020-07" db="EMBL/GenBank/DDBJ databases">
        <title>Huge and variable diversity of episymbiotic CPR bacteria and DPANN archaea in groundwater ecosystems.</title>
        <authorList>
            <person name="He C.Y."/>
            <person name="Keren R."/>
            <person name="Whittaker M."/>
            <person name="Farag I.F."/>
            <person name="Doudna J."/>
            <person name="Cate J.H.D."/>
            <person name="Banfield J.F."/>
        </authorList>
    </citation>
    <scope>NUCLEOTIDE SEQUENCE</scope>
    <source>
        <strain evidence="5">NC_groundwater_1664_Pr3_B-0.1um_52_9</strain>
    </source>
</reference>
<proteinExistence type="predicted"/>
<keyword evidence="2" id="KW-0106">Calcium</keyword>
<evidence type="ECO:0000256" key="3">
    <source>
        <dbReference type="SAM" id="MobiDB-lite"/>
    </source>
</evidence>
<comment type="caution">
    <text evidence="5">The sequence shown here is derived from an EMBL/GenBank/DDBJ whole genome shotgun (WGS) entry which is preliminary data.</text>
</comment>
<feature type="compositionally biased region" description="Low complexity" evidence="3">
    <location>
        <begin position="557"/>
        <end position="567"/>
    </location>
</feature>
<feature type="domain" description="PilY1 beta-propeller" evidence="4">
    <location>
        <begin position="931"/>
        <end position="1117"/>
    </location>
</feature>
<dbReference type="InterPro" id="IPR008707">
    <property type="entry name" value="B-propeller_PilY1"/>
</dbReference>
<name>A0A9D6V9R8_9BACT</name>
<organism evidence="5 6">
    <name type="scientific">Desulfomonile tiedjei</name>
    <dbReference type="NCBI Taxonomy" id="2358"/>
    <lineage>
        <taxon>Bacteria</taxon>
        <taxon>Pseudomonadati</taxon>
        <taxon>Thermodesulfobacteriota</taxon>
        <taxon>Desulfomonilia</taxon>
        <taxon>Desulfomonilales</taxon>
        <taxon>Desulfomonilaceae</taxon>
        <taxon>Desulfomonile</taxon>
    </lineage>
</organism>
<dbReference type="Gene3D" id="2.60.120.380">
    <property type="match status" value="1"/>
</dbReference>
<dbReference type="Gene3D" id="3.40.50.410">
    <property type="entry name" value="von Willebrand factor, type A domain"/>
    <property type="match status" value="1"/>
</dbReference>
<evidence type="ECO:0000313" key="6">
    <source>
        <dbReference type="Proteomes" id="UP000807825"/>
    </source>
</evidence>
<protein>
    <recommendedName>
        <fullName evidence="4">PilY1 beta-propeller domain-containing protein</fullName>
    </recommendedName>
</protein>
<gene>
    <name evidence="5" type="ORF">HY912_23905</name>
</gene>
<evidence type="ECO:0000256" key="1">
    <source>
        <dbReference type="ARBA" id="ARBA00022723"/>
    </source>
</evidence>
<dbReference type="GO" id="GO:0046872">
    <property type="term" value="F:metal ion binding"/>
    <property type="evidence" value="ECO:0007669"/>
    <property type="project" value="UniProtKB-KW"/>
</dbReference>
<accession>A0A9D6V9R8</accession>
<dbReference type="Pfam" id="PF05567">
    <property type="entry name" value="T4P_PilY1"/>
    <property type="match status" value="1"/>
</dbReference>
<feature type="region of interest" description="Disordered" evidence="3">
    <location>
        <begin position="555"/>
        <end position="580"/>
    </location>
</feature>
<dbReference type="Proteomes" id="UP000807825">
    <property type="component" value="Unassembled WGS sequence"/>
</dbReference>
<dbReference type="InterPro" id="IPR036465">
    <property type="entry name" value="vWFA_dom_sf"/>
</dbReference>
<keyword evidence="1" id="KW-0479">Metal-binding</keyword>
<evidence type="ECO:0000259" key="4">
    <source>
        <dbReference type="Pfam" id="PF05567"/>
    </source>
</evidence>
<dbReference type="EMBL" id="JACRDE010000622">
    <property type="protein sequence ID" value="MBI5252551.1"/>
    <property type="molecule type" value="Genomic_DNA"/>
</dbReference>